<accession>F3G2K2</accession>
<evidence type="ECO:0000313" key="4">
    <source>
        <dbReference type="Proteomes" id="UP000004986"/>
    </source>
</evidence>
<dbReference type="InterPro" id="IPR003356">
    <property type="entry name" value="DNA_methylase_A-5"/>
</dbReference>
<dbReference type="Proteomes" id="UP000004986">
    <property type="component" value="Unassembled WGS sequence"/>
</dbReference>
<dbReference type="GO" id="GO:0003677">
    <property type="term" value="F:DNA binding"/>
    <property type="evidence" value="ECO:0007669"/>
    <property type="project" value="InterPro"/>
</dbReference>
<sequence>MFVQSAKFKDAHAKQLGSKGDLPIYGQEKMAETRRLCLMNLAVHGLDGNIGQTYGSTFTNDQHKTLRADYILANPPFNISDWEGEKLKGDPRWAHGIPPKGNANYAWLQHILARLSSRGRAGVVLANGSMSTQQSGEDIIRQSMVIKDVVECMVALPGQLFSNTQIPACLWFLSKDKRIGPNGKTDRSSQILFIDARKATSGRISRKQVEFTEDDMEGIAQTYHRWRNTVFSDGEGYEDIPGFCYSASFEDVQKHGFILTPGRYVGAESVEEDDQLFSDKLNHLIEQLGEQIAERNAIEKIILQKMGALRDEF</sequence>
<evidence type="ECO:0000256" key="1">
    <source>
        <dbReference type="ARBA" id="ARBA00006594"/>
    </source>
</evidence>
<dbReference type="HOGENOM" id="CLU_013049_1_0_6"/>
<reference evidence="3 4" key="1">
    <citation type="journal article" date="2011" name="PLoS Pathog.">
        <title>Dynamic evolution of pathogenicity revealed by sequencing and comparative genomics of 19 Pseudomonas syringae isolates.</title>
        <authorList>
            <person name="Baltrus D.A."/>
            <person name="Nishimura M.T."/>
            <person name="Romanchuk A."/>
            <person name="Chang J.H."/>
            <person name="Mukhtar M.S."/>
            <person name="Cherkis K."/>
            <person name="Roach J."/>
            <person name="Grant S.R."/>
            <person name="Jones C.D."/>
            <person name="Dangl J.L."/>
        </authorList>
    </citation>
    <scope>NUCLEOTIDE SEQUENCE [LARGE SCALE GENOMIC DNA]</scope>
    <source>
        <strain evidence="3 4">1704B</strain>
    </source>
</reference>
<dbReference type="PANTHER" id="PTHR42998">
    <property type="entry name" value="TYPE I RESTRICTION ENZYME HINDVIIP M PROTEIN-RELATED"/>
    <property type="match status" value="1"/>
</dbReference>
<gene>
    <name evidence="3" type="ORF">PSYPI_02282</name>
</gene>
<evidence type="ECO:0000313" key="3">
    <source>
        <dbReference type="EMBL" id="EGH41302.1"/>
    </source>
</evidence>
<dbReference type="GO" id="GO:0008170">
    <property type="term" value="F:N-methyltransferase activity"/>
    <property type="evidence" value="ECO:0007669"/>
    <property type="project" value="InterPro"/>
</dbReference>
<dbReference type="Gene3D" id="3.40.50.150">
    <property type="entry name" value="Vaccinia Virus protein VP39"/>
    <property type="match status" value="1"/>
</dbReference>
<keyword evidence="4" id="KW-1185">Reference proteome</keyword>
<organism evidence="3 4">
    <name type="scientific">Pseudomonas syringae pv. pisi str. 1704B</name>
    <dbReference type="NCBI Taxonomy" id="629263"/>
    <lineage>
        <taxon>Bacteria</taxon>
        <taxon>Pseudomonadati</taxon>
        <taxon>Pseudomonadota</taxon>
        <taxon>Gammaproteobacteria</taxon>
        <taxon>Pseudomonadales</taxon>
        <taxon>Pseudomonadaceae</taxon>
        <taxon>Pseudomonas</taxon>
        <taxon>Pseudomonas syringae</taxon>
    </lineage>
</organism>
<dbReference type="AlphaFoldDB" id="F3G2K2"/>
<dbReference type="SUPFAM" id="SSF53335">
    <property type="entry name" value="S-adenosyl-L-methionine-dependent methyltransferases"/>
    <property type="match status" value="1"/>
</dbReference>
<dbReference type="EMBL" id="AEAI01000100">
    <property type="protein sequence ID" value="EGH41302.1"/>
    <property type="molecule type" value="Genomic_DNA"/>
</dbReference>
<dbReference type="BioCyc" id="PSYR629263:G11X0-409-MONOMER"/>
<dbReference type="InterPro" id="IPR029063">
    <property type="entry name" value="SAM-dependent_MTases_sf"/>
</dbReference>
<dbReference type="PRINTS" id="PR00507">
    <property type="entry name" value="N12N6MTFRASE"/>
</dbReference>
<dbReference type="InterPro" id="IPR052916">
    <property type="entry name" value="Type-I_RE_MTase_Subunit"/>
</dbReference>
<comment type="similarity">
    <text evidence="1">Belongs to the N(4)/N(6)-methyltransferase family.</text>
</comment>
<protein>
    <submittedName>
        <fullName evidence="3">Type I restriction-modification system, M subunit</fullName>
    </submittedName>
</protein>
<dbReference type="PANTHER" id="PTHR42998:SF1">
    <property type="entry name" value="TYPE I RESTRICTION ENZYME HINDI METHYLASE SUBUNIT"/>
    <property type="match status" value="1"/>
</dbReference>
<dbReference type="PATRIC" id="fig|629263.4.peg.382"/>
<name>F3G2K2_PSESJ</name>
<dbReference type="Pfam" id="PF02384">
    <property type="entry name" value="N6_Mtase"/>
    <property type="match status" value="1"/>
</dbReference>
<comment type="caution">
    <text evidence="3">The sequence shown here is derived from an EMBL/GenBank/DDBJ whole genome shotgun (WGS) entry which is preliminary data.</text>
</comment>
<proteinExistence type="inferred from homology"/>
<feature type="domain" description="DNA methylase adenine-specific" evidence="2">
    <location>
        <begin position="1"/>
        <end position="273"/>
    </location>
</feature>
<evidence type="ECO:0000259" key="2">
    <source>
        <dbReference type="Pfam" id="PF02384"/>
    </source>
</evidence>